<dbReference type="OrthoDB" id="483793at2"/>
<reference evidence="2" key="1">
    <citation type="submission" date="2015-10" db="EMBL/GenBank/DDBJ databases">
        <authorList>
            <person name="Regsiter A."/>
            <person name="william w."/>
        </authorList>
    </citation>
    <scope>NUCLEOTIDE SEQUENCE [LARGE SCALE GENOMIC DNA]</scope>
</reference>
<evidence type="ECO:0000313" key="2">
    <source>
        <dbReference type="Proteomes" id="UP000184315"/>
    </source>
</evidence>
<name>A0A1J1LI84_9CYAN</name>
<evidence type="ECO:0008006" key="3">
    <source>
        <dbReference type="Google" id="ProtNLM"/>
    </source>
</evidence>
<dbReference type="AlphaFoldDB" id="A0A1J1LI84"/>
<evidence type="ECO:0000313" key="1">
    <source>
        <dbReference type="EMBL" id="CUR31918.1"/>
    </source>
</evidence>
<dbReference type="STRING" id="671072.PL921430057"/>
<dbReference type="Gene3D" id="1.10.490.110">
    <property type="entry name" value="Uncharacterized conserved protein DUF2267"/>
    <property type="match status" value="1"/>
</dbReference>
<protein>
    <recommendedName>
        <fullName evidence="3">DUF2267 domain-containing protein</fullName>
    </recommendedName>
</protein>
<dbReference type="EMBL" id="CZDF01000133">
    <property type="protein sequence ID" value="CUR31918.1"/>
    <property type="molecule type" value="Genomic_DNA"/>
</dbReference>
<gene>
    <name evidence="1" type="ORF">PL921430057</name>
</gene>
<sequence length="171" mass="19259">MTTQQAQQKQPDANVEISEKHQPFLEKVMTEGGLSDLYDARDITEVVFRVMRDVMSTETADHVAEELHKEVMPTSNKRLQMEIAELWEDTNPIVGFLSRIRPPLKGPGLSGIDSEKFLVRVANEGGLPPTTNAETVIKAVFSATKAELSKERIEEITGWLPDDIQEIWKQV</sequence>
<accession>A0A1J1LI84</accession>
<dbReference type="Pfam" id="PF10025">
    <property type="entry name" value="DUF2267"/>
    <property type="match status" value="1"/>
</dbReference>
<organism evidence="1 2">
    <name type="scientific">Planktothrix tepida PCC 9214</name>
    <dbReference type="NCBI Taxonomy" id="671072"/>
    <lineage>
        <taxon>Bacteria</taxon>
        <taxon>Bacillati</taxon>
        <taxon>Cyanobacteriota</taxon>
        <taxon>Cyanophyceae</taxon>
        <taxon>Oscillatoriophycideae</taxon>
        <taxon>Oscillatoriales</taxon>
        <taxon>Microcoleaceae</taxon>
        <taxon>Planktothrix</taxon>
    </lineage>
</organism>
<proteinExistence type="predicted"/>
<keyword evidence="2" id="KW-1185">Reference proteome</keyword>
<dbReference type="InterPro" id="IPR018727">
    <property type="entry name" value="DUF2267"/>
</dbReference>
<dbReference type="RefSeq" id="WP_072716885.1">
    <property type="nucleotide sequence ID" value="NZ_LN889759.1"/>
</dbReference>
<dbReference type="InterPro" id="IPR038282">
    <property type="entry name" value="DUF2267_sf"/>
</dbReference>
<dbReference type="Proteomes" id="UP000184315">
    <property type="component" value="Unassembled WGS sequence"/>
</dbReference>